<accession>A0A0C1QEE2</accession>
<dbReference type="InterPro" id="IPR029061">
    <property type="entry name" value="THDP-binding"/>
</dbReference>
<dbReference type="PANTHER" id="PTHR43257">
    <property type="entry name" value="PYRUVATE DEHYDROGENASE E1 COMPONENT BETA SUBUNIT"/>
    <property type="match status" value="1"/>
</dbReference>
<organism evidence="5 6">
    <name type="scientific">Pseudoalteromonas luteoviolacea</name>
    <dbReference type="NCBI Taxonomy" id="43657"/>
    <lineage>
        <taxon>Bacteria</taxon>
        <taxon>Pseudomonadati</taxon>
        <taxon>Pseudomonadota</taxon>
        <taxon>Gammaproteobacteria</taxon>
        <taxon>Alteromonadales</taxon>
        <taxon>Pseudoalteromonadaceae</taxon>
        <taxon>Pseudoalteromonas</taxon>
    </lineage>
</organism>
<dbReference type="InterPro" id="IPR009014">
    <property type="entry name" value="Transketo_C/PFOR_II"/>
</dbReference>
<keyword evidence="3" id="KW-0786">Thiamine pyrophosphate</keyword>
<evidence type="ECO:0000256" key="1">
    <source>
        <dbReference type="ARBA" id="ARBA00001964"/>
    </source>
</evidence>
<dbReference type="RefSeq" id="WP_039609482.1">
    <property type="nucleotide sequence ID" value="NZ_JWIC01000005.1"/>
</dbReference>
<dbReference type="OrthoDB" id="9780894at2"/>
<dbReference type="EMBL" id="JWIC01000005">
    <property type="protein sequence ID" value="KID57715.1"/>
    <property type="molecule type" value="Genomic_DNA"/>
</dbReference>
<dbReference type="Gene3D" id="3.40.50.970">
    <property type="match status" value="1"/>
</dbReference>
<dbReference type="GO" id="GO:0016491">
    <property type="term" value="F:oxidoreductase activity"/>
    <property type="evidence" value="ECO:0007669"/>
    <property type="project" value="UniProtKB-KW"/>
</dbReference>
<dbReference type="SUPFAM" id="SSF52922">
    <property type="entry name" value="TK C-terminal domain-like"/>
    <property type="match status" value="1"/>
</dbReference>
<dbReference type="InterPro" id="IPR005475">
    <property type="entry name" value="Transketolase-like_Pyr-bd"/>
</dbReference>
<gene>
    <name evidence="5" type="ORF">JF50_11160</name>
</gene>
<feature type="domain" description="Transketolase-like pyrimidine-binding" evidence="4">
    <location>
        <begin position="6"/>
        <end position="181"/>
    </location>
</feature>
<dbReference type="Pfam" id="PF02780">
    <property type="entry name" value="Transketolase_C"/>
    <property type="match status" value="1"/>
</dbReference>
<sequence length="351" mass="39110">MTDKTTSFAQQILDAQNLAMQEDPTMICMGLGIDDPKAIFGTTQGLQETFGEQRVFDMPTAENAMTGIGIGAAVAGTRVLMTHQRVDFFLLAMDQLVNNAAKWHYMFNGQMTVPLTIRLIVGRGWGQGPTHQQSLQSWFSHIPGLKVVVPSLTENVGQLLYNAIMDNNPTIFLEHRWLHNQIAPNAAACQPLTEAPQHTRVLRTGSDYTIISNSYMLSEALQAQKYLQQHNVHCEVIEIASPTSIDWHIIYQSVSKTKRCIVTDMGHTFCSLASEIANKVYSHCFNALLSPVSIIGLPNYPEPTSYGLTKEYYPDVNTIIKTVSNNCGIEIAQLKSRQHHDVPGEWFKGPF</sequence>
<comment type="caution">
    <text evidence="5">The sequence shown here is derived from an EMBL/GenBank/DDBJ whole genome shotgun (WGS) entry which is preliminary data.</text>
</comment>
<comment type="cofactor">
    <cofactor evidence="1">
        <name>thiamine diphosphate</name>
        <dbReference type="ChEBI" id="CHEBI:58937"/>
    </cofactor>
</comment>
<dbReference type="Proteomes" id="UP000031327">
    <property type="component" value="Unassembled WGS sequence"/>
</dbReference>
<dbReference type="PANTHER" id="PTHR43257:SF2">
    <property type="entry name" value="PYRUVATE DEHYDROGENASE E1 COMPONENT SUBUNIT BETA"/>
    <property type="match status" value="1"/>
</dbReference>
<dbReference type="InterPro" id="IPR033248">
    <property type="entry name" value="Transketolase_C"/>
</dbReference>
<dbReference type="SUPFAM" id="SSF52518">
    <property type="entry name" value="Thiamin diphosphate-binding fold (THDP-binding)"/>
    <property type="match status" value="1"/>
</dbReference>
<evidence type="ECO:0000256" key="2">
    <source>
        <dbReference type="ARBA" id="ARBA00023002"/>
    </source>
</evidence>
<keyword evidence="2" id="KW-0560">Oxidoreductase</keyword>
<protein>
    <recommendedName>
        <fullName evidence="4">Transketolase-like pyrimidine-binding domain-containing protein</fullName>
    </recommendedName>
</protein>
<evidence type="ECO:0000313" key="5">
    <source>
        <dbReference type="EMBL" id="KID57715.1"/>
    </source>
</evidence>
<evidence type="ECO:0000313" key="6">
    <source>
        <dbReference type="Proteomes" id="UP000031327"/>
    </source>
</evidence>
<evidence type="ECO:0000259" key="4">
    <source>
        <dbReference type="SMART" id="SM00861"/>
    </source>
</evidence>
<evidence type="ECO:0000256" key="3">
    <source>
        <dbReference type="ARBA" id="ARBA00023052"/>
    </source>
</evidence>
<dbReference type="CDD" id="cd07036">
    <property type="entry name" value="TPP_PYR_E1-PDHc-beta_like"/>
    <property type="match status" value="1"/>
</dbReference>
<dbReference type="Gene3D" id="3.40.50.920">
    <property type="match status" value="1"/>
</dbReference>
<dbReference type="AlphaFoldDB" id="A0A0C1QEE2"/>
<dbReference type="Pfam" id="PF02779">
    <property type="entry name" value="Transket_pyr"/>
    <property type="match status" value="1"/>
</dbReference>
<reference evidence="5 6" key="1">
    <citation type="submission" date="2014-12" db="EMBL/GenBank/DDBJ databases">
        <title>Draft Genome Sequence of Pseudoalteromonas luteoviolacea HI1.</title>
        <authorList>
            <person name="Asahina A.Y."/>
            <person name="Hadfield M.G."/>
        </authorList>
    </citation>
    <scope>NUCLEOTIDE SEQUENCE [LARGE SCALE GENOMIC DNA]</scope>
    <source>
        <strain evidence="5 6">HI1</strain>
    </source>
</reference>
<proteinExistence type="predicted"/>
<name>A0A0C1QEE2_9GAMM</name>
<dbReference type="SMART" id="SM00861">
    <property type="entry name" value="Transket_pyr"/>
    <property type="match status" value="1"/>
</dbReference>